<keyword evidence="20" id="KW-1133">Transmembrane helix</keyword>
<dbReference type="Gene3D" id="3.40.50.1240">
    <property type="entry name" value="Phosphoglycerate mutase-like"/>
    <property type="match status" value="1"/>
</dbReference>
<gene>
    <name evidence="21" type="ORF">BN1708_006067</name>
    <name evidence="22" type="ORF">HYQ45_013392</name>
</gene>
<evidence type="ECO:0000256" key="7">
    <source>
        <dbReference type="ARBA" id="ARBA00023157"/>
    </source>
</evidence>
<protein>
    <recommendedName>
        <fullName evidence="16">Phytase A</fullName>
        <ecNumber evidence="4">3.1.3.8</ecNumber>
    </recommendedName>
    <alternativeName>
        <fullName evidence="17">Histidine acid phosphatase phyA</fullName>
    </alternativeName>
    <alternativeName>
        <fullName evidence="10">Myo-inositol hexakisphosphate phosphohydrolase A</fullName>
    </alternativeName>
    <alternativeName>
        <fullName evidence="9">Myo-inositol-hexaphosphate 3-phosphohydrolase A</fullName>
    </alternativeName>
</protein>
<proteinExistence type="inferred from homology"/>
<evidence type="ECO:0000256" key="18">
    <source>
        <dbReference type="PIRSR" id="PIRSR000894-1"/>
    </source>
</evidence>
<evidence type="ECO:0000256" key="8">
    <source>
        <dbReference type="ARBA" id="ARBA00023180"/>
    </source>
</evidence>
<evidence type="ECO:0000256" key="9">
    <source>
        <dbReference type="ARBA" id="ARBA00041857"/>
    </source>
</evidence>
<dbReference type="AlphaFoldDB" id="A0A0G4MHQ8"/>
<dbReference type="EC" id="3.1.3.8" evidence="4"/>
<evidence type="ECO:0000256" key="5">
    <source>
        <dbReference type="ARBA" id="ARBA00022525"/>
    </source>
</evidence>
<dbReference type="EMBL" id="CVQH01022528">
    <property type="protein sequence ID" value="CRK33570.1"/>
    <property type="molecule type" value="Genomic_DNA"/>
</dbReference>
<name>A0A0G4MHQ8_VERLO</name>
<dbReference type="PANTHER" id="PTHR20963:SF24">
    <property type="entry name" value="3-PHYTASE B"/>
    <property type="match status" value="1"/>
</dbReference>
<dbReference type="Pfam" id="PF00328">
    <property type="entry name" value="His_Phos_2"/>
    <property type="match status" value="1"/>
</dbReference>
<organism evidence="21 23">
    <name type="scientific">Verticillium longisporum</name>
    <name type="common">Verticillium dahliae var. longisporum</name>
    <dbReference type="NCBI Taxonomy" id="100787"/>
    <lineage>
        <taxon>Eukaryota</taxon>
        <taxon>Fungi</taxon>
        <taxon>Dikarya</taxon>
        <taxon>Ascomycota</taxon>
        <taxon>Pezizomycotina</taxon>
        <taxon>Sordariomycetes</taxon>
        <taxon>Hypocreomycetidae</taxon>
        <taxon>Glomerellales</taxon>
        <taxon>Plectosphaerellaceae</taxon>
        <taxon>Verticillium</taxon>
    </lineage>
</organism>
<feature type="active site" description="Nucleophile" evidence="18">
    <location>
        <position position="118"/>
    </location>
</feature>
<feature type="disulfide bond" evidence="19">
    <location>
        <begin position="472"/>
        <end position="480"/>
    </location>
</feature>
<feature type="transmembrane region" description="Helical" evidence="20">
    <location>
        <begin position="48"/>
        <end position="66"/>
    </location>
</feature>
<comment type="subcellular location">
    <subcellularLocation>
        <location evidence="1">Secreted</location>
    </subcellularLocation>
</comment>
<evidence type="ECO:0000256" key="17">
    <source>
        <dbReference type="ARBA" id="ARBA00044262"/>
    </source>
</evidence>
<comment type="similarity">
    <text evidence="2">Belongs to the histidine acid phosphatase family.</text>
</comment>
<dbReference type="Proteomes" id="UP000689129">
    <property type="component" value="Unassembled WGS sequence"/>
</dbReference>
<dbReference type="STRING" id="100787.A0A0G4MHQ8"/>
<evidence type="ECO:0000256" key="3">
    <source>
        <dbReference type="ARBA" id="ARBA00011245"/>
    </source>
</evidence>
<feature type="disulfide bond" evidence="19">
    <location>
        <begin position="250"/>
        <end position="501"/>
    </location>
</feature>
<dbReference type="GO" id="GO:0003993">
    <property type="term" value="F:acid phosphatase activity"/>
    <property type="evidence" value="ECO:0007669"/>
    <property type="project" value="TreeGrafter"/>
</dbReference>
<evidence type="ECO:0000256" key="13">
    <source>
        <dbReference type="ARBA" id="ARBA00043721"/>
    </source>
</evidence>
<feature type="disulfide bond" evidence="19">
    <location>
        <begin position="107"/>
        <end position="450"/>
    </location>
</feature>
<evidence type="ECO:0000256" key="1">
    <source>
        <dbReference type="ARBA" id="ARBA00004613"/>
    </source>
</evidence>
<evidence type="ECO:0000256" key="16">
    <source>
        <dbReference type="ARBA" id="ARBA00044106"/>
    </source>
</evidence>
<keyword evidence="20" id="KW-0812">Transmembrane</keyword>
<keyword evidence="6" id="KW-0378">Hydrolase</keyword>
<feature type="disulfide bond" evidence="19">
    <location>
        <begin position="302"/>
        <end position="318"/>
    </location>
</feature>
<dbReference type="EMBL" id="JAEMWZ010000321">
    <property type="protein sequence ID" value="KAG7125053.1"/>
    <property type="molecule type" value="Genomic_DNA"/>
</dbReference>
<dbReference type="GO" id="GO:0016158">
    <property type="term" value="F:inositol hexakisphosphate 3-phosphatase activity"/>
    <property type="evidence" value="ECO:0007669"/>
    <property type="project" value="UniProtKB-EC"/>
</dbReference>
<dbReference type="SUPFAM" id="SSF53254">
    <property type="entry name" value="Phosphoglycerate mutase-like"/>
    <property type="match status" value="1"/>
</dbReference>
<comment type="catalytic activity">
    <reaction evidence="14">
        <text>1D-myo-inositol 1,2,4,5,6-pentakisphosphate + H2O = 1D-myo-inositol 1,2,5,6-tetrakisphosphate + phosphate</text>
        <dbReference type="Rhea" id="RHEA:77115"/>
        <dbReference type="ChEBI" id="CHEBI:15377"/>
        <dbReference type="ChEBI" id="CHEBI:43474"/>
        <dbReference type="ChEBI" id="CHEBI:57798"/>
        <dbReference type="ChEBI" id="CHEBI:195535"/>
    </reaction>
    <physiologicalReaction direction="left-to-right" evidence="14">
        <dbReference type="Rhea" id="RHEA:77116"/>
    </physiologicalReaction>
</comment>
<keyword evidence="5" id="KW-0964">Secreted</keyword>
<dbReference type="InterPro" id="IPR029033">
    <property type="entry name" value="His_PPase_superfam"/>
</dbReference>
<dbReference type="PANTHER" id="PTHR20963">
    <property type="entry name" value="MULTIPLE INOSITOL POLYPHOSPHATE PHOSPHATASE-RELATED"/>
    <property type="match status" value="1"/>
</dbReference>
<evidence type="ECO:0000313" key="21">
    <source>
        <dbReference type="EMBL" id="CRK33570.1"/>
    </source>
</evidence>
<keyword evidence="8" id="KW-0325">Glycoprotein</keyword>
<dbReference type="GO" id="GO:0005576">
    <property type="term" value="C:extracellular region"/>
    <property type="evidence" value="ECO:0007669"/>
    <property type="project" value="UniProtKB-SubCell"/>
</dbReference>
<accession>A0A0G4MHQ8</accession>
<feature type="active site" description="Proton donor" evidence="18">
    <location>
        <position position="398"/>
    </location>
</feature>
<dbReference type="InterPro" id="IPR000560">
    <property type="entry name" value="His_Pase_clade-2"/>
</dbReference>
<comment type="catalytic activity">
    <reaction evidence="13">
        <text>1D-myo-inositol 1,2,6-trisphosphate + H2O = 1D-myo-inositol 1,2-bisphosphate + phosphate</text>
        <dbReference type="Rhea" id="RHEA:77131"/>
        <dbReference type="ChEBI" id="CHEBI:15377"/>
        <dbReference type="ChEBI" id="CHEBI:43474"/>
        <dbReference type="ChEBI" id="CHEBI:195537"/>
        <dbReference type="ChEBI" id="CHEBI:195539"/>
    </reaction>
    <physiologicalReaction direction="left-to-right" evidence="13">
        <dbReference type="Rhea" id="RHEA:77132"/>
    </physiologicalReaction>
</comment>
<comment type="catalytic activity">
    <reaction evidence="12">
        <text>1D-myo-inositol 1,2-bisphosphate + H2O = 1D-myo-inositol 2-phosphate + phosphate</text>
        <dbReference type="Rhea" id="RHEA:77135"/>
        <dbReference type="ChEBI" id="CHEBI:15377"/>
        <dbReference type="ChEBI" id="CHEBI:43474"/>
        <dbReference type="ChEBI" id="CHEBI:84142"/>
        <dbReference type="ChEBI" id="CHEBI:195539"/>
    </reaction>
    <physiologicalReaction direction="left-to-right" evidence="12">
        <dbReference type="Rhea" id="RHEA:77136"/>
    </physiologicalReaction>
</comment>
<keyword evidence="20" id="KW-0472">Membrane</keyword>
<dbReference type="InterPro" id="IPR033379">
    <property type="entry name" value="Acid_Pase_AS"/>
</dbReference>
<dbReference type="PROSITE" id="PS00616">
    <property type="entry name" value="HIS_ACID_PHOSPHAT_1"/>
    <property type="match status" value="1"/>
</dbReference>
<dbReference type="CDD" id="cd07061">
    <property type="entry name" value="HP_HAP_like"/>
    <property type="match status" value="1"/>
</dbReference>
<dbReference type="OrthoDB" id="6509975at2759"/>
<evidence type="ECO:0000256" key="20">
    <source>
        <dbReference type="SAM" id="Phobius"/>
    </source>
</evidence>
<comment type="catalytic activity">
    <reaction evidence="15">
        <text>1D-myo-inositol hexakisphosphate + H2O = 1D-myo-inositol 1,2,4,5,6-pentakisphosphate + phosphate</text>
        <dbReference type="Rhea" id="RHEA:16989"/>
        <dbReference type="ChEBI" id="CHEBI:15377"/>
        <dbReference type="ChEBI" id="CHEBI:43474"/>
        <dbReference type="ChEBI" id="CHEBI:57798"/>
        <dbReference type="ChEBI" id="CHEBI:58130"/>
        <dbReference type="EC" id="3.1.3.8"/>
    </reaction>
    <physiologicalReaction direction="left-to-right" evidence="15">
        <dbReference type="Rhea" id="RHEA:16990"/>
    </physiologicalReaction>
</comment>
<keyword evidence="23" id="KW-1185">Reference proteome</keyword>
<evidence type="ECO:0000256" key="6">
    <source>
        <dbReference type="ARBA" id="ARBA00022801"/>
    </source>
</evidence>
<evidence type="ECO:0000256" key="2">
    <source>
        <dbReference type="ARBA" id="ARBA00005375"/>
    </source>
</evidence>
<evidence type="ECO:0000256" key="12">
    <source>
        <dbReference type="ARBA" id="ARBA00043675"/>
    </source>
</evidence>
<sequence>MGIMESTASMKAWLPGHNSHKYESLPAHSPTAPTSPENHRGFWRRNKGCITVAGITALVLVGVHAGTISRHVSRGRHEMGDVSRLWGQYSPFYPVPSEIDPAIPAQCDVTFAQVLSRHGSRDPTAGKSEAYLELVGRIQDVVEDYGKGYDFIRDYEYTLGHDQLTAYGEREMVESGAAFYRRYRALAAISEPFVRASGQRRVEVSGRNWTQGFYAARARDGLEAPDDVEDEMLIIPERRGANNTLSHGLCPAFESGPLARLGETAKLAWQDVFMPPIAARVNAALPGANLTEHETVYFMDLCPYETVADARLRPSAFCGLFTRDEWASYDYYQTVAKYYGFNAGHPLAATQGVGWVNELVARLTDTAVEDDTTTNRTLDGDGATFPLGRGMYADFSHDNDMLTIYAALGLYDGAAPLPRTRRQTAAASGGFSAGWLVPFGGRMYVEKMRCEGHDEEMVRVVVNERVVPLEACGSDALGRCGLGAFVEGLEFARQGGKWDQCFA</sequence>
<evidence type="ECO:0000256" key="14">
    <source>
        <dbReference type="ARBA" id="ARBA00043748"/>
    </source>
</evidence>
<dbReference type="PROSITE" id="PS00778">
    <property type="entry name" value="HIS_ACID_PHOSPHAT_2"/>
    <property type="match status" value="1"/>
</dbReference>
<evidence type="ECO:0000256" key="15">
    <source>
        <dbReference type="ARBA" id="ARBA00043788"/>
    </source>
</evidence>
<comment type="subunit">
    <text evidence="3">Monomer.</text>
</comment>
<dbReference type="InterPro" id="IPR016274">
    <property type="entry name" value="Histidine_acid_Pase_euk"/>
</dbReference>
<evidence type="ECO:0000256" key="10">
    <source>
        <dbReference type="ARBA" id="ARBA00042300"/>
    </source>
</evidence>
<evidence type="ECO:0000313" key="22">
    <source>
        <dbReference type="EMBL" id="KAG7125053.1"/>
    </source>
</evidence>
<dbReference type="Proteomes" id="UP000044602">
    <property type="component" value="Unassembled WGS sequence"/>
</dbReference>
<evidence type="ECO:0000256" key="19">
    <source>
        <dbReference type="PIRSR" id="PIRSR000894-2"/>
    </source>
</evidence>
<dbReference type="PIRSF" id="PIRSF000894">
    <property type="entry name" value="Acid_phosphatase"/>
    <property type="match status" value="1"/>
</dbReference>
<evidence type="ECO:0000313" key="23">
    <source>
        <dbReference type="Proteomes" id="UP000044602"/>
    </source>
</evidence>
<keyword evidence="7 19" id="KW-1015">Disulfide bond</keyword>
<evidence type="ECO:0000256" key="4">
    <source>
        <dbReference type="ARBA" id="ARBA00012632"/>
    </source>
</evidence>
<comment type="catalytic activity">
    <reaction evidence="11">
        <text>1D-myo-inositol 1,2,5,6-tetrakisphosphate + H2O = 1D-myo-inositol 1,2,6-trisphosphate + phosphate</text>
        <dbReference type="Rhea" id="RHEA:77119"/>
        <dbReference type="ChEBI" id="CHEBI:15377"/>
        <dbReference type="ChEBI" id="CHEBI:43474"/>
        <dbReference type="ChEBI" id="CHEBI:195535"/>
        <dbReference type="ChEBI" id="CHEBI:195537"/>
    </reaction>
    <physiologicalReaction direction="left-to-right" evidence="11">
        <dbReference type="Rhea" id="RHEA:77120"/>
    </physiologicalReaction>
</comment>
<reference evidence="21 23" key="1">
    <citation type="submission" date="2015-05" db="EMBL/GenBank/DDBJ databases">
        <authorList>
            <person name="Wang D.B."/>
            <person name="Wang M."/>
        </authorList>
    </citation>
    <scope>NUCLEOTIDE SEQUENCE [LARGE SCALE GENOMIC DNA]</scope>
    <source>
        <strain evidence="21">VL1</strain>
    </source>
</reference>
<evidence type="ECO:0000256" key="11">
    <source>
        <dbReference type="ARBA" id="ARBA00043670"/>
    </source>
</evidence>
<reference evidence="22" key="2">
    <citation type="journal article" date="2021" name="Mol. Plant Pathol.">
        <title>A 20-kb lineage-specific genomic region tames virulence in pathogenic amphidiploid Verticillium longisporum.</title>
        <authorList>
            <person name="Harting R."/>
            <person name="Starke J."/>
            <person name="Kusch H."/>
            <person name="Poggeler S."/>
            <person name="Maurus I."/>
            <person name="Schluter R."/>
            <person name="Landesfeind M."/>
            <person name="Bulla I."/>
            <person name="Nowrousian M."/>
            <person name="de Jonge R."/>
            <person name="Stahlhut G."/>
            <person name="Hoff K.J."/>
            <person name="Asshauer K.P."/>
            <person name="Thurmer A."/>
            <person name="Stanke M."/>
            <person name="Daniel R."/>
            <person name="Morgenstern B."/>
            <person name="Thomma B.P.H.J."/>
            <person name="Kronstad J.W."/>
            <person name="Braus-Stromeyer S.A."/>
            <person name="Braus G.H."/>
        </authorList>
    </citation>
    <scope>NUCLEOTIDE SEQUENCE</scope>
    <source>
        <strain evidence="22">Vl32</strain>
    </source>
</reference>